<evidence type="ECO:0000256" key="3">
    <source>
        <dbReference type="ARBA" id="ARBA00022692"/>
    </source>
</evidence>
<feature type="transmembrane region" description="Helical" evidence="7">
    <location>
        <begin position="20"/>
        <end position="42"/>
    </location>
</feature>
<proteinExistence type="predicted"/>
<evidence type="ECO:0000313" key="10">
    <source>
        <dbReference type="Proteomes" id="UP000253606"/>
    </source>
</evidence>
<dbReference type="GO" id="GO:0005886">
    <property type="term" value="C:plasma membrane"/>
    <property type="evidence" value="ECO:0007669"/>
    <property type="project" value="UniProtKB-SubCell"/>
</dbReference>
<evidence type="ECO:0000256" key="4">
    <source>
        <dbReference type="ARBA" id="ARBA00022989"/>
    </source>
</evidence>
<name>A0A2Z5GAT8_9BACT</name>
<dbReference type="AlphaFoldDB" id="A0A2Z5GAT8"/>
<dbReference type="PANTHER" id="PTHR37937:SF1">
    <property type="entry name" value="CONJUGATIVE TRANSFER: DNA TRANSPORT"/>
    <property type="match status" value="1"/>
</dbReference>
<feature type="compositionally biased region" description="Basic and acidic residues" evidence="6">
    <location>
        <begin position="658"/>
        <end position="667"/>
    </location>
</feature>
<dbReference type="InterPro" id="IPR051539">
    <property type="entry name" value="T4SS-coupling_protein"/>
</dbReference>
<keyword evidence="4 7" id="KW-1133">Transmembrane helix</keyword>
<evidence type="ECO:0000256" key="2">
    <source>
        <dbReference type="ARBA" id="ARBA00022475"/>
    </source>
</evidence>
<comment type="subcellular location">
    <subcellularLocation>
        <location evidence="1">Cell membrane</location>
        <topology evidence="1">Multi-pass membrane protein</topology>
    </subcellularLocation>
</comment>
<feature type="domain" description="Type IV secretion system coupling protein TraD DNA-binding" evidence="8">
    <location>
        <begin position="215"/>
        <end position="578"/>
    </location>
</feature>
<dbReference type="Proteomes" id="UP000253606">
    <property type="component" value="Plasmid pACPOL1"/>
</dbReference>
<evidence type="ECO:0000256" key="5">
    <source>
        <dbReference type="ARBA" id="ARBA00023136"/>
    </source>
</evidence>
<accession>A0A2Z5GAT8</accession>
<evidence type="ECO:0000256" key="7">
    <source>
        <dbReference type="SAM" id="Phobius"/>
    </source>
</evidence>
<geneLocation type="plasmid" evidence="10">
    <name>pacpol1</name>
</geneLocation>
<dbReference type="InterPro" id="IPR027417">
    <property type="entry name" value="P-loop_NTPase"/>
</dbReference>
<organism evidence="9 10">
    <name type="scientific">Acidisarcina polymorpha</name>
    <dbReference type="NCBI Taxonomy" id="2211140"/>
    <lineage>
        <taxon>Bacteria</taxon>
        <taxon>Pseudomonadati</taxon>
        <taxon>Acidobacteriota</taxon>
        <taxon>Terriglobia</taxon>
        <taxon>Terriglobales</taxon>
        <taxon>Acidobacteriaceae</taxon>
        <taxon>Acidisarcina</taxon>
    </lineage>
</organism>
<dbReference type="Pfam" id="PF10412">
    <property type="entry name" value="TrwB_AAD_bind"/>
    <property type="match status" value="1"/>
</dbReference>
<dbReference type="SUPFAM" id="SSF52540">
    <property type="entry name" value="P-loop containing nucleoside triphosphate hydrolases"/>
    <property type="match status" value="1"/>
</dbReference>
<protein>
    <submittedName>
        <fullName evidence="9">IncF plasmid conjugative transfer protein TraD</fullName>
    </submittedName>
</protein>
<feature type="compositionally biased region" description="Pro residues" evidence="6">
    <location>
        <begin position="677"/>
        <end position="691"/>
    </location>
</feature>
<dbReference type="KEGG" id="abas:ACPOL_6777"/>
<feature type="region of interest" description="Disordered" evidence="6">
    <location>
        <begin position="658"/>
        <end position="702"/>
    </location>
</feature>
<keyword evidence="3 7" id="KW-0812">Transmembrane</keyword>
<dbReference type="EMBL" id="CP030841">
    <property type="protein sequence ID" value="AXC15987.1"/>
    <property type="molecule type" value="Genomic_DNA"/>
</dbReference>
<keyword evidence="5 7" id="KW-0472">Membrane</keyword>
<gene>
    <name evidence="9" type="ORF">ACPOL_6777</name>
</gene>
<dbReference type="InterPro" id="IPR019476">
    <property type="entry name" value="T4SS_TraD_DNA-bd"/>
</dbReference>
<keyword evidence="10" id="KW-1185">Reference proteome</keyword>
<evidence type="ECO:0000259" key="8">
    <source>
        <dbReference type="Pfam" id="PF10412"/>
    </source>
</evidence>
<evidence type="ECO:0000256" key="1">
    <source>
        <dbReference type="ARBA" id="ARBA00004651"/>
    </source>
</evidence>
<dbReference type="Gene3D" id="3.40.50.300">
    <property type="entry name" value="P-loop containing nucleotide triphosphate hydrolases"/>
    <property type="match status" value="2"/>
</dbReference>
<dbReference type="PANTHER" id="PTHR37937">
    <property type="entry name" value="CONJUGATIVE TRANSFER: DNA TRANSPORT"/>
    <property type="match status" value="1"/>
</dbReference>
<keyword evidence="9" id="KW-0614">Plasmid</keyword>
<dbReference type="OrthoDB" id="102453at2"/>
<dbReference type="RefSeq" id="WP_114211196.1">
    <property type="nucleotide sequence ID" value="NZ_CP030841.1"/>
</dbReference>
<keyword evidence="2" id="KW-1003">Cell membrane</keyword>
<reference evidence="9 10" key="1">
    <citation type="journal article" date="2018" name="Front. Microbiol.">
        <title>Hydrolytic Capabilities as a Key to Environmental Success: Chitinolytic and Cellulolytic Acidobacteria From Acidic Sub-arctic Soils and Boreal Peatlands.</title>
        <authorList>
            <person name="Belova S.E."/>
            <person name="Ravin N.V."/>
            <person name="Pankratov T.A."/>
            <person name="Rakitin A.L."/>
            <person name="Ivanova A.A."/>
            <person name="Beletsky A.V."/>
            <person name="Mardanov A.V."/>
            <person name="Sinninghe Damste J.S."/>
            <person name="Dedysh S.N."/>
        </authorList>
    </citation>
    <scope>NUCLEOTIDE SEQUENCE [LARGE SCALE GENOMIC DNA]</scope>
    <source>
        <strain evidence="9 10">SBC82</strain>
        <plasmid evidence="10">pacpol1</plasmid>
    </source>
</reference>
<dbReference type="CDD" id="cd01127">
    <property type="entry name" value="TrwB_TraG_TraD_VirD4"/>
    <property type="match status" value="1"/>
</dbReference>
<sequence>MAQQWGRKETVVWPPQVPIYTYATLILAVPITLALLFSMYAMKPFLARNYTGAFLQTAAGAQFNMHGSYRLIYLGGGKRAPRVAVPDDFVPGSMTLPEGKQLDVELSPVAKAQGYTTLFRGPARKVADTTLHLWLQSSIFGGEDLLSSYQAALIESGVVMVFMLCFAVPWDLKRGKRMKYGRLLRGPEMHTPKEFNRAVKGQGLGLVTTRKGVIIRLPRRAEAKHIQIMGDTGVGKSTLLMKMLEQIEDRGESAIVYDPAGEFVQRFYREDRGDFILNPFDERCPYWTPSSELRNPAEARTIAASLYQPTDNKKGEFFTDTPQKVFAHLMKYRPSPHELVAWMSNETEIDKRVAGTEIAAMIAKDAPDQRNGVLASLGLIADSLRLLKTSEQAKGREWSATKWSEKREGWIFLTSTQEAQQEALRPLQSLWIDLLILRLLSLPEPGQKRAWFVIDELATLQRLPQFHTALTKGRKSDNPIIFGYQGKAQLEVIYGHLAEVMLSMPSTKIIMKTSEPNAAKWASELIGEIEIERVRETVADGKRAGKSFTMDRQIEPLVMASEIEGLEDLHAFMKLGNHVTRFSFPRMDRAIIAPSMVSREIPEEDMWLPSLPLEVPNTIETVEEAVEEETVAATPPSIEELIDKGVEAKFDELLADLDRRLEQRSPEDAESTTPGPQAVPSPTPKPRPLPLFTPALDRSANL</sequence>
<evidence type="ECO:0000313" key="9">
    <source>
        <dbReference type="EMBL" id="AXC15987.1"/>
    </source>
</evidence>
<evidence type="ECO:0000256" key="6">
    <source>
        <dbReference type="SAM" id="MobiDB-lite"/>
    </source>
</evidence>